<accession>A0A9P8XYV1</accession>
<dbReference type="AlphaFoldDB" id="A0A9P8XYV1"/>
<dbReference type="GO" id="GO:0031578">
    <property type="term" value="P:mitotic spindle orientation checkpoint signaling"/>
    <property type="evidence" value="ECO:0007669"/>
    <property type="project" value="TreeGrafter"/>
</dbReference>
<dbReference type="EMBL" id="JAGTJQ010000010">
    <property type="protein sequence ID" value="KAH7021068.1"/>
    <property type="molecule type" value="Genomic_DNA"/>
</dbReference>
<dbReference type="GO" id="GO:1990334">
    <property type="term" value="C:Bfa1-Bub2 complex"/>
    <property type="evidence" value="ECO:0007669"/>
    <property type="project" value="InterPro"/>
</dbReference>
<reference evidence="2" key="1">
    <citation type="journal article" date="2021" name="Nat. Commun.">
        <title>Genetic determinants of endophytism in the Arabidopsis root mycobiome.</title>
        <authorList>
            <person name="Mesny F."/>
            <person name="Miyauchi S."/>
            <person name="Thiergart T."/>
            <person name="Pickel B."/>
            <person name="Atanasova L."/>
            <person name="Karlsson M."/>
            <person name="Huettel B."/>
            <person name="Barry K.W."/>
            <person name="Haridas S."/>
            <person name="Chen C."/>
            <person name="Bauer D."/>
            <person name="Andreopoulos W."/>
            <person name="Pangilinan J."/>
            <person name="LaButti K."/>
            <person name="Riley R."/>
            <person name="Lipzen A."/>
            <person name="Clum A."/>
            <person name="Drula E."/>
            <person name="Henrissat B."/>
            <person name="Kohler A."/>
            <person name="Grigoriev I.V."/>
            <person name="Martin F.M."/>
            <person name="Hacquard S."/>
        </authorList>
    </citation>
    <scope>NUCLEOTIDE SEQUENCE</scope>
    <source>
        <strain evidence="2">MPI-CAGE-CH-0230</strain>
    </source>
</reference>
<dbReference type="InterPro" id="IPR034586">
    <property type="entry name" value="Bfa1/Byr4"/>
</dbReference>
<feature type="region of interest" description="Disordered" evidence="1">
    <location>
        <begin position="1"/>
        <end position="21"/>
    </location>
</feature>
<proteinExistence type="predicted"/>
<feature type="compositionally biased region" description="Low complexity" evidence="1">
    <location>
        <begin position="625"/>
        <end position="639"/>
    </location>
</feature>
<dbReference type="PANTHER" id="PTHR35140">
    <property type="entry name" value="MITOTIC CHECK POINT PROTEIN BFA1"/>
    <property type="match status" value="1"/>
</dbReference>
<dbReference type="Proteomes" id="UP000756346">
    <property type="component" value="Unassembled WGS sequence"/>
</dbReference>
<dbReference type="GO" id="GO:0005096">
    <property type="term" value="F:GTPase activator activity"/>
    <property type="evidence" value="ECO:0007669"/>
    <property type="project" value="InterPro"/>
</dbReference>
<dbReference type="GO" id="GO:0044732">
    <property type="term" value="C:mitotic spindle pole body"/>
    <property type="evidence" value="ECO:0007669"/>
    <property type="project" value="TreeGrafter"/>
</dbReference>
<feature type="compositionally biased region" description="Polar residues" evidence="1">
    <location>
        <begin position="580"/>
        <end position="589"/>
    </location>
</feature>
<dbReference type="RefSeq" id="XP_046007269.1">
    <property type="nucleotide sequence ID" value="XM_046150656.1"/>
</dbReference>
<feature type="compositionally biased region" description="Low complexity" evidence="1">
    <location>
        <begin position="468"/>
        <end position="487"/>
    </location>
</feature>
<dbReference type="OrthoDB" id="19159at2759"/>
<keyword evidence="3" id="KW-1185">Reference proteome</keyword>
<evidence type="ECO:0000313" key="2">
    <source>
        <dbReference type="EMBL" id="KAH7021068.1"/>
    </source>
</evidence>
<feature type="region of interest" description="Disordered" evidence="1">
    <location>
        <begin position="34"/>
        <end position="73"/>
    </location>
</feature>
<feature type="compositionally biased region" description="Basic and acidic residues" evidence="1">
    <location>
        <begin position="570"/>
        <end position="579"/>
    </location>
</feature>
<name>A0A9P8XYV1_9PEZI</name>
<sequence>MEPLTLKPRQPVEDNIENWDDDEDFLIDNDDLTFRSSSSMTNSHSHRRDSLSSLRSDRESLGGREERHVLLPDTDEKSTLDAIAAAAHAGIPLPTNVPSSALMGGTIKRLGGRKVKKIFQEDWGDDLELPDSGHALRVKPQDPAKFPEAIRQVSGSSLISPLKLSLAASPMEKSPAQMKITPSASPLNLDRFRDAEGDNDDVFGEGAATIKAPKLRLQAKPISLITPPTPRKQAEEDEFEIDFELPSDGKLELSKRKDIPKTPLVTASDDFDWGEGSLGTRFGGTGRGPFSARSSSVSALSPSIASSITAESEDEHLDGLELPVGPLDLGERLNRRRVSKSPERSVVETITSAEKQKASALAAAEKEDFLADLDIGDGDVFSSARPTLHRNVKVKETKPNSPVRPKTAVSITFGNKPALASQTSRLPRPMSGHERTHAQPSLEPVSESGGPIATRPSRRSQSRLSGHSAHSSISSIHTPTTPTASAAFQQSTPSRRRELGQKASIGALRPEPTTTSAQLLRLKRSLPVLRPGQSPTKPPTLTSSTSASRVDRPPSRGDSGRPLSFLRPRTPVDRSRPTHESSAAISRKSQAPYGNIGASQSQTALHGKSSRTLRRHDSDLGPEFRPMSRTASRSMMRSPSPRRARHEKHSSEPSWSQLSKPRRARAFGDGHELDAFDDLPTSAHAESKFTKPAVGFGSRGSIRNKIYQNVLPDRNTPSPVSPYSPLRHDHTPHFARDTAASRNAREANLAQRASPAAPLAPLTTQRVAQLTSRTIHERNLPVSPHAHTLRPKKTRKPPQLKPHLISNLTGAKETKVVNGMTYNPVTFRWEGNENALSAFNLPASSPLAISVPPHSAREKETLTPGPVLIKDISSSKMRKQVGDMVFDPQNMCWIKVQSEQNTPTPRSSDPLDGFQVIEDEDPFKDIPDLEEKEASSGNVTRGRVSDVNDEWMVGEEFDVGPEFIRRQREEEDRWRKKCEKWVSASTRDQDAWRWAIRDIISSG</sequence>
<evidence type="ECO:0000313" key="3">
    <source>
        <dbReference type="Proteomes" id="UP000756346"/>
    </source>
</evidence>
<evidence type="ECO:0000256" key="1">
    <source>
        <dbReference type="SAM" id="MobiDB-lite"/>
    </source>
</evidence>
<gene>
    <name evidence="2" type="ORF">B0I36DRAFT_252030</name>
</gene>
<evidence type="ECO:0008006" key="4">
    <source>
        <dbReference type="Google" id="ProtNLM"/>
    </source>
</evidence>
<protein>
    <recommendedName>
        <fullName evidence="4">Cytokinesis regulator</fullName>
    </recommendedName>
</protein>
<dbReference type="PANTHER" id="PTHR35140:SF1">
    <property type="entry name" value="MITOTIC CHECK POINT PROTEIN BFA1"/>
    <property type="match status" value="1"/>
</dbReference>
<comment type="caution">
    <text evidence="2">The sequence shown here is derived from an EMBL/GenBank/DDBJ whole genome shotgun (WGS) entry which is preliminary data.</text>
</comment>
<organism evidence="2 3">
    <name type="scientific">Microdochium trichocladiopsis</name>
    <dbReference type="NCBI Taxonomy" id="1682393"/>
    <lineage>
        <taxon>Eukaryota</taxon>
        <taxon>Fungi</taxon>
        <taxon>Dikarya</taxon>
        <taxon>Ascomycota</taxon>
        <taxon>Pezizomycotina</taxon>
        <taxon>Sordariomycetes</taxon>
        <taxon>Xylariomycetidae</taxon>
        <taxon>Xylariales</taxon>
        <taxon>Microdochiaceae</taxon>
        <taxon>Microdochium</taxon>
    </lineage>
</organism>
<dbReference type="GeneID" id="70180202"/>
<feature type="region of interest" description="Disordered" evidence="1">
    <location>
        <begin position="391"/>
        <end position="663"/>
    </location>
</feature>
<feature type="compositionally biased region" description="Basic and acidic residues" evidence="1">
    <location>
        <begin position="549"/>
        <end position="559"/>
    </location>
</feature>
<feature type="compositionally biased region" description="Basic and acidic residues" evidence="1">
    <location>
        <begin position="55"/>
        <end position="73"/>
    </location>
</feature>